<keyword evidence="6" id="KW-1017">Isopeptide bond</keyword>
<dbReference type="GO" id="GO:0016779">
    <property type="term" value="F:nucleotidyltransferase activity"/>
    <property type="evidence" value="ECO:0007669"/>
    <property type="project" value="UniProtKB-KW"/>
</dbReference>
<feature type="domain" description="BRCT" evidence="33">
    <location>
        <begin position="334"/>
        <end position="409"/>
    </location>
</feature>
<comment type="catalytic activity">
    <reaction evidence="23">
        <text>L-glutamyl-[protein] + NAD(+) = 5-O-(ADP-D-ribosyl)-L-glutamyl-[protein] + nicotinamide</text>
        <dbReference type="Rhea" id="RHEA:58224"/>
        <dbReference type="Rhea" id="RHEA-COMP:10208"/>
        <dbReference type="Rhea" id="RHEA-COMP:15089"/>
        <dbReference type="ChEBI" id="CHEBI:17154"/>
        <dbReference type="ChEBI" id="CHEBI:29973"/>
        <dbReference type="ChEBI" id="CHEBI:57540"/>
        <dbReference type="ChEBI" id="CHEBI:142540"/>
    </reaction>
    <physiologicalReaction direction="left-to-right" evidence="23">
        <dbReference type="Rhea" id="RHEA:58225"/>
    </physiologicalReaction>
</comment>
<feature type="domain" description="PARP alpha-helical" evidence="35">
    <location>
        <begin position="616"/>
        <end position="733"/>
    </location>
</feature>
<dbReference type="PhylomeDB" id="A7RNW1"/>
<evidence type="ECO:0000313" key="38">
    <source>
        <dbReference type="Proteomes" id="UP000001593"/>
    </source>
</evidence>
<feature type="region of interest" description="Disordered" evidence="31">
    <location>
        <begin position="160"/>
        <end position="186"/>
    </location>
</feature>
<dbReference type="OMA" id="MNFKYKY"/>
<evidence type="ECO:0000256" key="27">
    <source>
        <dbReference type="ARBA" id="ARBA00048241"/>
    </source>
</evidence>
<reference evidence="37 38" key="1">
    <citation type="journal article" date="2007" name="Science">
        <title>Sea anemone genome reveals ancestral eumetazoan gene repertoire and genomic organization.</title>
        <authorList>
            <person name="Putnam N.H."/>
            <person name="Srivastava M."/>
            <person name="Hellsten U."/>
            <person name="Dirks B."/>
            <person name="Chapman J."/>
            <person name="Salamov A."/>
            <person name="Terry A."/>
            <person name="Shapiro H."/>
            <person name="Lindquist E."/>
            <person name="Kapitonov V.V."/>
            <person name="Jurka J."/>
            <person name="Genikhovich G."/>
            <person name="Grigoriev I.V."/>
            <person name="Lucas S.M."/>
            <person name="Steele R.E."/>
            <person name="Finnerty J.R."/>
            <person name="Technau U."/>
            <person name="Martindale M.Q."/>
            <person name="Rokhsar D.S."/>
        </authorList>
    </citation>
    <scope>NUCLEOTIDE SEQUENCE [LARGE SCALE GENOMIC DNA]</scope>
    <source>
        <strain evidence="38">CH2 X CH6</strain>
    </source>
</reference>
<dbReference type="CDD" id="cd17747">
    <property type="entry name" value="BRCT_PARP1"/>
    <property type="match status" value="1"/>
</dbReference>
<dbReference type="PROSITE" id="PS52007">
    <property type="entry name" value="PADR1"/>
    <property type="match status" value="1"/>
</dbReference>
<gene>
    <name evidence="37" type="ORF">NEMVEDRAFT_v1g88355</name>
</gene>
<keyword evidence="16" id="KW-0862">Zinc</keyword>
<dbReference type="AlphaFoldDB" id="A7RNW1"/>
<keyword evidence="20" id="KW-0238">DNA-binding</keyword>
<dbReference type="Pfam" id="PF21728">
    <property type="entry name" value="PADR1_N"/>
    <property type="match status" value="1"/>
</dbReference>
<keyword evidence="5" id="KW-0963">Cytoplasm</keyword>
<dbReference type="GO" id="GO:0003950">
    <property type="term" value="F:NAD+ poly-ADP-ribosyltransferase activity"/>
    <property type="evidence" value="ECO:0000318"/>
    <property type="project" value="GO_Central"/>
</dbReference>
<dbReference type="Gene3D" id="3.40.50.10190">
    <property type="entry name" value="BRCT domain"/>
    <property type="match status" value="1"/>
</dbReference>
<organism evidence="37 38">
    <name type="scientific">Nematostella vectensis</name>
    <name type="common">Starlet sea anemone</name>
    <dbReference type="NCBI Taxonomy" id="45351"/>
    <lineage>
        <taxon>Eukaryota</taxon>
        <taxon>Metazoa</taxon>
        <taxon>Cnidaria</taxon>
        <taxon>Anthozoa</taxon>
        <taxon>Hexacorallia</taxon>
        <taxon>Actiniaria</taxon>
        <taxon>Edwardsiidae</taxon>
        <taxon>Nematostella</taxon>
    </lineage>
</organism>
<feature type="domain" description="PARP catalytic" evidence="34">
    <location>
        <begin position="742"/>
        <end position="968"/>
    </location>
</feature>
<protein>
    <recommendedName>
        <fullName evidence="30">Poly [ADP-ribose] polymerase</fullName>
        <shortName evidence="30">PARP</shortName>
        <ecNumber evidence="30">2.4.2.-</ecNumber>
    </recommendedName>
</protein>
<dbReference type="GO" id="GO:0140808">
    <property type="term" value="F:NAD+-protein-tyrosine ADP-ribosyltransferase activity"/>
    <property type="evidence" value="ECO:0007669"/>
    <property type="project" value="RHEA"/>
</dbReference>
<name>A7RNW1_NEMVE</name>
<evidence type="ECO:0000256" key="6">
    <source>
        <dbReference type="ARBA" id="ARBA00022499"/>
    </source>
</evidence>
<dbReference type="CDD" id="cd01437">
    <property type="entry name" value="parp_like"/>
    <property type="match status" value="1"/>
</dbReference>
<dbReference type="InterPro" id="IPR012317">
    <property type="entry name" value="Poly(ADP-ribose)pol_cat_dom"/>
</dbReference>
<dbReference type="Gene3D" id="3.90.228.10">
    <property type="match status" value="1"/>
</dbReference>
<comment type="catalytic activity">
    <reaction evidence="28">
        <text>L-tyrosyl-[protein] + NAD(+) = O-(ADP-D-ribosyl)-L-tyrosyl-[protein] + nicotinamide + H(+)</text>
        <dbReference type="Rhea" id="RHEA:58236"/>
        <dbReference type="Rhea" id="RHEA-COMP:10136"/>
        <dbReference type="Rhea" id="RHEA-COMP:15092"/>
        <dbReference type="ChEBI" id="CHEBI:15378"/>
        <dbReference type="ChEBI" id="CHEBI:17154"/>
        <dbReference type="ChEBI" id="CHEBI:46858"/>
        <dbReference type="ChEBI" id="CHEBI:57540"/>
        <dbReference type="ChEBI" id="CHEBI:142557"/>
    </reaction>
    <physiologicalReaction direction="left-to-right" evidence="28">
        <dbReference type="Rhea" id="RHEA:58237"/>
    </physiologicalReaction>
</comment>
<dbReference type="Gene3D" id="1.20.142.10">
    <property type="entry name" value="Poly(ADP-ribose) polymerase, regulatory domain"/>
    <property type="match status" value="1"/>
</dbReference>
<dbReference type="InterPro" id="IPR012982">
    <property type="entry name" value="PARP1-like_PADR1_Zn_ribbon"/>
</dbReference>
<dbReference type="PIRSF" id="PIRSF000489">
    <property type="entry name" value="NAD_ADPRT"/>
    <property type="match status" value="1"/>
</dbReference>
<comment type="catalytic activity">
    <reaction evidence="24">
        <text>L-aspartyl-[protein] + NAD(+) = 4-O-(ADP-D-ribosyl)-L-aspartyl-[protein] + nicotinamide</text>
        <dbReference type="Rhea" id="RHEA:54424"/>
        <dbReference type="Rhea" id="RHEA-COMP:9867"/>
        <dbReference type="Rhea" id="RHEA-COMP:13832"/>
        <dbReference type="ChEBI" id="CHEBI:17154"/>
        <dbReference type="ChEBI" id="CHEBI:29961"/>
        <dbReference type="ChEBI" id="CHEBI:57540"/>
        <dbReference type="ChEBI" id="CHEBI:138102"/>
    </reaction>
    <physiologicalReaction direction="left-to-right" evidence="24">
        <dbReference type="Rhea" id="RHEA:54425"/>
    </physiologicalReaction>
</comment>
<dbReference type="InterPro" id="IPR036420">
    <property type="entry name" value="BRCT_dom_sf"/>
</dbReference>
<evidence type="ECO:0000256" key="5">
    <source>
        <dbReference type="ARBA" id="ARBA00022490"/>
    </source>
</evidence>
<keyword evidence="38" id="KW-1185">Reference proteome</keyword>
<feature type="domain" description="WGR" evidence="36">
    <location>
        <begin position="494"/>
        <end position="592"/>
    </location>
</feature>
<dbReference type="SUPFAM" id="SSF52113">
    <property type="entry name" value="BRCT domain"/>
    <property type="match status" value="1"/>
</dbReference>
<dbReference type="SUPFAM" id="SSF47587">
    <property type="entry name" value="Domain of poly(ADP-ribose) polymerase"/>
    <property type="match status" value="1"/>
</dbReference>
<comment type="catalytic activity">
    <reaction evidence="26">
        <text>NAD(+) + (ADP-D-ribosyl)n-acceptor = nicotinamide + (ADP-D-ribosyl)n+1-acceptor + H(+).</text>
        <dbReference type="EC" id="2.4.2.30"/>
    </reaction>
</comment>
<dbReference type="InterPro" id="IPR036616">
    <property type="entry name" value="Poly(ADP-ribose)pol_reg_dom_sf"/>
</dbReference>
<dbReference type="GO" id="GO:0008270">
    <property type="term" value="F:zinc ion binding"/>
    <property type="evidence" value="ECO:0007669"/>
    <property type="project" value="UniProtKB-KW"/>
</dbReference>
<dbReference type="PROSITE" id="PS50064">
    <property type="entry name" value="ZF_PARP_2"/>
    <property type="match status" value="2"/>
</dbReference>
<evidence type="ECO:0000256" key="18">
    <source>
        <dbReference type="ARBA" id="ARBA00023015"/>
    </source>
</evidence>
<dbReference type="SMART" id="SM01336">
    <property type="entry name" value="zf-PARP"/>
    <property type="match status" value="2"/>
</dbReference>
<dbReference type="Gene3D" id="3.90.640.80">
    <property type="match status" value="1"/>
</dbReference>
<dbReference type="GO" id="GO:0051287">
    <property type="term" value="F:NAD binding"/>
    <property type="evidence" value="ECO:0007669"/>
    <property type="project" value="InterPro"/>
</dbReference>
<dbReference type="InParanoid" id="A7RNW1"/>
<comment type="catalytic activity">
    <reaction evidence="27">
        <text>L-histidyl-[protein] + NAD(+) = N(tele)-(ADP-D-ribosyl)-L-histidyl-[protein] + nicotinamide + H(+)</text>
        <dbReference type="Rhea" id="RHEA:72071"/>
        <dbReference type="Rhea" id="RHEA-COMP:9745"/>
        <dbReference type="Rhea" id="RHEA-COMP:18085"/>
        <dbReference type="ChEBI" id="CHEBI:15378"/>
        <dbReference type="ChEBI" id="CHEBI:17154"/>
        <dbReference type="ChEBI" id="CHEBI:29979"/>
        <dbReference type="ChEBI" id="CHEBI:57540"/>
        <dbReference type="ChEBI" id="CHEBI:191398"/>
    </reaction>
    <physiologicalReaction direction="left-to-right" evidence="27">
        <dbReference type="Rhea" id="RHEA:72072"/>
    </physiologicalReaction>
</comment>
<dbReference type="GO" id="GO:0006302">
    <property type="term" value="P:double-strand break repair"/>
    <property type="evidence" value="ECO:0000318"/>
    <property type="project" value="GO_Central"/>
</dbReference>
<proteinExistence type="inferred from homology"/>
<dbReference type="SUPFAM" id="SSF57716">
    <property type="entry name" value="Glucocorticoid receptor-like (DNA-binding domain)"/>
    <property type="match status" value="2"/>
</dbReference>
<keyword evidence="9 30" id="KW-0328">Glycosyltransferase</keyword>
<dbReference type="CDD" id="cd08001">
    <property type="entry name" value="WGR_PARP1_like"/>
    <property type="match status" value="1"/>
</dbReference>
<dbReference type="InterPro" id="IPR049296">
    <property type="entry name" value="PARP1-like_PADR1_N"/>
</dbReference>
<keyword evidence="10 30" id="KW-0808">Transferase</keyword>
<evidence type="ECO:0000256" key="26">
    <source>
        <dbReference type="ARBA" id="ARBA00033987"/>
    </source>
</evidence>
<evidence type="ECO:0000256" key="7">
    <source>
        <dbReference type="ARBA" id="ARBA00022533"/>
    </source>
</evidence>
<keyword evidence="21" id="KW-0804">Transcription</keyword>
<dbReference type="EMBL" id="DS469524">
    <property type="protein sequence ID" value="EDO46812.1"/>
    <property type="molecule type" value="Genomic_DNA"/>
</dbReference>
<dbReference type="FunCoup" id="A7RNW1">
    <property type="interactions" value="715"/>
</dbReference>
<dbReference type="Pfam" id="PF00645">
    <property type="entry name" value="zf-PARP"/>
    <property type="match status" value="1"/>
</dbReference>
<dbReference type="Pfam" id="PF02877">
    <property type="entry name" value="PARP_reg"/>
    <property type="match status" value="1"/>
</dbReference>
<dbReference type="Pfam" id="PF05406">
    <property type="entry name" value="WGR"/>
    <property type="match status" value="1"/>
</dbReference>
<dbReference type="FunFam" id="3.30.1740.10:FF:000006">
    <property type="entry name" value="Poly [ADP-ribose] polymerase"/>
    <property type="match status" value="1"/>
</dbReference>
<evidence type="ECO:0000256" key="30">
    <source>
        <dbReference type="RuleBase" id="RU362114"/>
    </source>
</evidence>
<dbReference type="PANTHER" id="PTHR10459:SF112">
    <property type="entry name" value="POLY [ADP-RIBOSE] POLYMERASE 1"/>
    <property type="match status" value="1"/>
</dbReference>
<evidence type="ECO:0000256" key="17">
    <source>
        <dbReference type="ARBA" id="ARBA00022859"/>
    </source>
</evidence>
<evidence type="ECO:0000256" key="15">
    <source>
        <dbReference type="ARBA" id="ARBA00022771"/>
    </source>
</evidence>
<keyword evidence="22" id="KW-0539">Nucleus</keyword>
<feature type="domain" description="PARP-type" evidence="32">
    <location>
        <begin position="5"/>
        <end position="50"/>
    </location>
</feature>
<evidence type="ECO:0000256" key="19">
    <source>
        <dbReference type="ARBA" id="ARBA00023027"/>
    </source>
</evidence>
<dbReference type="InterPro" id="IPR004102">
    <property type="entry name" value="Poly(ADP-ribose)pol_reg_dom"/>
</dbReference>
<dbReference type="GO" id="GO:0003677">
    <property type="term" value="F:DNA binding"/>
    <property type="evidence" value="ECO:0007669"/>
    <property type="project" value="UniProtKB-KW"/>
</dbReference>
<dbReference type="GO" id="GO:0005730">
    <property type="term" value="C:nucleolus"/>
    <property type="evidence" value="ECO:0000318"/>
    <property type="project" value="GO_Central"/>
</dbReference>
<dbReference type="InterPro" id="IPR036957">
    <property type="entry name" value="Znf_PARP_sf"/>
</dbReference>
<dbReference type="eggNOG" id="KOG1037">
    <property type="taxonomic scope" value="Eukaryota"/>
</dbReference>
<evidence type="ECO:0000256" key="4">
    <source>
        <dbReference type="ARBA" id="ARBA00022454"/>
    </source>
</evidence>
<evidence type="ECO:0000256" key="28">
    <source>
        <dbReference type="ARBA" id="ARBA00048339"/>
    </source>
</evidence>
<keyword evidence="19 30" id="KW-0520">NAD</keyword>
<dbReference type="InterPro" id="IPR001357">
    <property type="entry name" value="BRCT_dom"/>
</dbReference>
<dbReference type="SUPFAM" id="SSF56399">
    <property type="entry name" value="ADP-ribosylation"/>
    <property type="match status" value="1"/>
</dbReference>
<dbReference type="GO" id="GO:0045087">
    <property type="term" value="P:innate immune response"/>
    <property type="evidence" value="ECO:0007669"/>
    <property type="project" value="UniProtKB-KW"/>
</dbReference>
<evidence type="ECO:0000256" key="3">
    <source>
        <dbReference type="ARBA" id="ARBA00004604"/>
    </source>
</evidence>
<dbReference type="GO" id="GO:0140815">
    <property type="term" value="F:NAD+-protein-histidine ADP-ribosyltransferase activity"/>
    <property type="evidence" value="ECO:0007669"/>
    <property type="project" value="RHEA"/>
</dbReference>
<evidence type="ECO:0000256" key="23">
    <source>
        <dbReference type="ARBA" id="ARBA00024159"/>
    </source>
</evidence>
<evidence type="ECO:0000256" key="22">
    <source>
        <dbReference type="ARBA" id="ARBA00023242"/>
    </source>
</evidence>
<dbReference type="PROSITE" id="PS51060">
    <property type="entry name" value="PARP_ALPHA_HD"/>
    <property type="match status" value="1"/>
</dbReference>
<dbReference type="SMART" id="SM00292">
    <property type="entry name" value="BRCT"/>
    <property type="match status" value="1"/>
</dbReference>
<dbReference type="Pfam" id="PF08063">
    <property type="entry name" value="Zn_ribbon_PADR1"/>
    <property type="match status" value="1"/>
</dbReference>
<dbReference type="HOGENOM" id="CLU_004841_0_1_1"/>
<evidence type="ECO:0000259" key="36">
    <source>
        <dbReference type="PROSITE" id="PS51977"/>
    </source>
</evidence>
<comment type="similarity">
    <text evidence="25">Belongs to the ARTD/PARP family.</text>
</comment>
<evidence type="ECO:0000259" key="33">
    <source>
        <dbReference type="PROSITE" id="PS50172"/>
    </source>
</evidence>
<evidence type="ECO:0000256" key="21">
    <source>
        <dbReference type="ARBA" id="ARBA00023163"/>
    </source>
</evidence>
<dbReference type="PROSITE" id="PS50172">
    <property type="entry name" value="BRCT"/>
    <property type="match status" value="1"/>
</dbReference>
<keyword evidence="8" id="KW-0399">Innate immunity</keyword>
<dbReference type="SMART" id="SM00773">
    <property type="entry name" value="WGR"/>
    <property type="match status" value="1"/>
</dbReference>
<dbReference type="FunFam" id="1.20.142.10:FF:000001">
    <property type="entry name" value="Poly [ADP-ribose] polymerase"/>
    <property type="match status" value="1"/>
</dbReference>
<evidence type="ECO:0000259" key="32">
    <source>
        <dbReference type="PROSITE" id="PS50064"/>
    </source>
</evidence>
<dbReference type="SUPFAM" id="SSF142921">
    <property type="entry name" value="WGR domain-like"/>
    <property type="match status" value="1"/>
</dbReference>
<dbReference type="Pfam" id="PF00644">
    <property type="entry name" value="PARP"/>
    <property type="match status" value="1"/>
</dbReference>
<evidence type="ECO:0000256" key="31">
    <source>
        <dbReference type="SAM" id="MobiDB-lite"/>
    </source>
</evidence>
<keyword evidence="17" id="KW-0391">Immunity</keyword>
<dbReference type="EC" id="2.4.2.-" evidence="30"/>
<evidence type="ECO:0000256" key="13">
    <source>
        <dbReference type="ARBA" id="ARBA00022737"/>
    </source>
</evidence>
<accession>A7RNW1</accession>
<dbReference type="GO" id="GO:0005829">
    <property type="term" value="C:cytosol"/>
    <property type="evidence" value="ECO:0007669"/>
    <property type="project" value="UniProtKB-SubCell"/>
</dbReference>
<dbReference type="PANTHER" id="PTHR10459">
    <property type="entry name" value="DNA LIGASE"/>
    <property type="match status" value="1"/>
</dbReference>
<evidence type="ECO:0000256" key="10">
    <source>
        <dbReference type="ARBA" id="ARBA00022679"/>
    </source>
</evidence>
<keyword evidence="4" id="KW-0158">Chromosome</keyword>
<evidence type="ECO:0000259" key="34">
    <source>
        <dbReference type="PROSITE" id="PS51059"/>
    </source>
</evidence>
<evidence type="ECO:0000256" key="16">
    <source>
        <dbReference type="ARBA" id="ARBA00022833"/>
    </source>
</evidence>
<dbReference type="GO" id="GO:0140806">
    <property type="term" value="F:NAD+-protein-aspartate ADP-ribosyltransferase activity"/>
    <property type="evidence" value="ECO:0007669"/>
    <property type="project" value="RHEA"/>
</dbReference>
<evidence type="ECO:0000256" key="29">
    <source>
        <dbReference type="ARBA" id="ARBA00048575"/>
    </source>
</evidence>
<keyword evidence="7" id="KW-0021">Allosteric enzyme</keyword>
<evidence type="ECO:0000256" key="20">
    <source>
        <dbReference type="ARBA" id="ARBA00023125"/>
    </source>
</evidence>
<evidence type="ECO:0000256" key="14">
    <source>
        <dbReference type="ARBA" id="ARBA00022765"/>
    </source>
</evidence>
<dbReference type="Proteomes" id="UP000001593">
    <property type="component" value="Unassembled WGS sequence"/>
</dbReference>
<feature type="domain" description="PARP-type" evidence="32">
    <location>
        <begin position="69"/>
        <end position="156"/>
    </location>
</feature>
<feature type="non-terminal residue" evidence="37">
    <location>
        <position position="968"/>
    </location>
</feature>
<evidence type="ECO:0000256" key="2">
    <source>
        <dbReference type="ARBA" id="ARBA00004514"/>
    </source>
</evidence>
<keyword evidence="11" id="KW-0548">Nucleotidyltransferase</keyword>
<dbReference type="InterPro" id="IPR036930">
    <property type="entry name" value="WGR_dom_sf"/>
</dbReference>
<evidence type="ECO:0000313" key="37">
    <source>
        <dbReference type="EMBL" id="EDO46812.1"/>
    </source>
</evidence>
<evidence type="ECO:0000256" key="25">
    <source>
        <dbReference type="ARBA" id="ARBA00024347"/>
    </source>
</evidence>
<comment type="catalytic activity">
    <reaction evidence="29">
        <text>L-seryl-[protein] + NAD(+) = O-(ADP-D-ribosyl)-L-seryl-[protein] + nicotinamide + H(+)</text>
        <dbReference type="Rhea" id="RHEA:58232"/>
        <dbReference type="Rhea" id="RHEA-COMP:9863"/>
        <dbReference type="Rhea" id="RHEA-COMP:15091"/>
        <dbReference type="ChEBI" id="CHEBI:15378"/>
        <dbReference type="ChEBI" id="CHEBI:17154"/>
        <dbReference type="ChEBI" id="CHEBI:29999"/>
        <dbReference type="ChEBI" id="CHEBI:57540"/>
        <dbReference type="ChEBI" id="CHEBI:142556"/>
    </reaction>
    <physiologicalReaction direction="left-to-right" evidence="29">
        <dbReference type="Rhea" id="RHEA:58233"/>
    </physiologicalReaction>
</comment>
<evidence type="ECO:0000256" key="12">
    <source>
        <dbReference type="ARBA" id="ARBA00022723"/>
    </source>
</evidence>
<comment type="subcellular location">
    <subcellularLocation>
        <location evidence="1">Chromosome</location>
    </subcellularLocation>
    <subcellularLocation>
        <location evidence="2">Cytoplasm</location>
        <location evidence="2">Cytosol</location>
    </subcellularLocation>
    <subcellularLocation>
        <location evidence="3">Nucleus</location>
        <location evidence="3">Nucleolus</location>
    </subcellularLocation>
</comment>
<dbReference type="SMART" id="SM01335">
    <property type="entry name" value="PADR1"/>
    <property type="match status" value="1"/>
</dbReference>
<dbReference type="Pfam" id="PF00533">
    <property type="entry name" value="BRCT"/>
    <property type="match status" value="1"/>
</dbReference>
<evidence type="ECO:0000256" key="1">
    <source>
        <dbReference type="ARBA" id="ARBA00004286"/>
    </source>
</evidence>
<dbReference type="PROSITE" id="PS51059">
    <property type="entry name" value="PARP_CATALYTIC"/>
    <property type="match status" value="1"/>
</dbReference>
<dbReference type="FunFam" id="3.90.228.10:FF:000002">
    <property type="entry name" value="Poly [ADP-ribose] polymerase"/>
    <property type="match status" value="1"/>
</dbReference>
<sequence length="968" mass="108524">FFPLKVPNWFHFSCFFKKQFKPKSLAEIAGIDGLRWDDQEKFRAQVYGGASDVPDTTAAATVSVEQPDLLAEYAKSSRSTCKHCDEQIVKGELRLAKVMDGEKYGPVPKWHHVPCFLKAMPDLDISGILTAQHFTGFQKLGKDDQKLLIDKFGSQKQISKKKGKKKSLEASAAMPVKSASEEKEEQQLKEQSEAIWKIRDELKTNCSLSELREMLEDNEINPQGGETSVFDRCSDGMLFGRLLPCHECHGGMLVYRSDGYHCTGNVSGWTKCAFTTQDPKRTKWVISKELKKTNDFLKTFKCKEMKRLFPKLTAIQPGASTVFFPMFLDSFLAIPGKPLSNMMVAVIGKLKRTKADVASCVAQLGGTTMDRVTSKVDCCISTQAEVSKSSKKMKDAEKFNIPVVSEEFLDAIKDGEFNSNIAKHSLVSWGKIKALDIVDGPLPLRRKASDSKYELGKTQDNTTLIHGEDSLPKKVKLSVKGGAAVDPASEMEDDCHVLEVKGVVYSATLGMVDISRGTNSYYKLQVLKKDKSSRCYLFRSWGRVGTTIGGSKLEDCGNSHNSAVQSFEELYREKTGNEWSERDNFVKHPNRFYPLEIDYGQAHEDVVKAKIEMGSKSKLPSQIQELIKMIFDVESMKKTLIEFEIDLKKMPLGKLTKRQIEKAYSVLGEAQQILSEAASKTAVLDVSNRFYTLIPHDFGMRKPPLLDNQELIKTKIEMLDNLIDIEVAFSLLQSSDGEDAEDPIDINYKKLKTDIEVLDHKSAEFGLISEYVSNTHADTHRQYELELLDVFKIKREGEEALFKPFKQLHNRQLLWHGSRTTNYAGILSQGLRIAPPEAPVTGYMFGKGVYFADMVSKSANYCCTSPSNNIGLLLLCEVALGNMHELKHASFIKKVPKGKHSVKGLGKTAPDPSATHTFEDGTIVPKGKGCPAPVKDSSLLYNEYIVYDTAQINMKYLLKTKFKYKYGW</sequence>
<dbReference type="GO" id="GO:0005694">
    <property type="term" value="C:chromosome"/>
    <property type="evidence" value="ECO:0007669"/>
    <property type="project" value="UniProtKB-SubCell"/>
</dbReference>
<dbReference type="FunFam" id="3.40.50.10190:FF:000051">
    <property type="entry name" value="Poly [ADP-ribose] polymerase"/>
    <property type="match status" value="1"/>
</dbReference>
<dbReference type="FunFam" id="3.90.640.80:FF:000002">
    <property type="entry name" value="Poly [ADP-ribose] polymerase"/>
    <property type="match status" value="1"/>
</dbReference>
<dbReference type="InterPro" id="IPR050800">
    <property type="entry name" value="ARTD/PARP"/>
</dbReference>
<keyword evidence="18" id="KW-0805">Transcription regulation</keyword>
<keyword evidence="12" id="KW-0479">Metal-binding</keyword>
<dbReference type="STRING" id="45351.A7RNW1"/>
<keyword evidence="14" id="KW-0013">ADP-ribosylation</keyword>
<dbReference type="PROSITE" id="PS51977">
    <property type="entry name" value="WGR"/>
    <property type="match status" value="1"/>
</dbReference>
<dbReference type="InterPro" id="IPR008893">
    <property type="entry name" value="WGR_domain"/>
</dbReference>
<evidence type="ECO:0000256" key="9">
    <source>
        <dbReference type="ARBA" id="ARBA00022676"/>
    </source>
</evidence>
<dbReference type="InterPro" id="IPR001510">
    <property type="entry name" value="Znf_PARP"/>
</dbReference>
<keyword evidence="15" id="KW-0863">Zinc-finger</keyword>
<evidence type="ECO:0000259" key="35">
    <source>
        <dbReference type="PROSITE" id="PS51060"/>
    </source>
</evidence>
<keyword evidence="13" id="KW-0677">Repeat</keyword>
<evidence type="ECO:0000256" key="8">
    <source>
        <dbReference type="ARBA" id="ARBA00022588"/>
    </source>
</evidence>
<evidence type="ECO:0000256" key="11">
    <source>
        <dbReference type="ARBA" id="ARBA00022695"/>
    </source>
</evidence>
<evidence type="ECO:0000256" key="24">
    <source>
        <dbReference type="ARBA" id="ARBA00024164"/>
    </source>
</evidence>
<dbReference type="GO" id="GO:0140807">
    <property type="term" value="F:NAD+-protein-glutamate ADP-ribosyltransferase activity"/>
    <property type="evidence" value="ECO:0007669"/>
    <property type="project" value="RHEA"/>
</dbReference>
<dbReference type="InterPro" id="IPR008288">
    <property type="entry name" value="PARP"/>
</dbReference>
<dbReference type="Gene3D" id="3.30.1740.10">
    <property type="entry name" value="Zinc finger, PARP-type"/>
    <property type="match status" value="2"/>
</dbReference>
<dbReference type="GO" id="GO:0140805">
    <property type="term" value="F:NAD+-protein-serine ADP-ribosyltransferase activity"/>
    <property type="evidence" value="ECO:0007669"/>
    <property type="project" value="RHEA"/>
</dbReference>